<feature type="transmembrane region" description="Helical" evidence="7">
    <location>
        <begin position="220"/>
        <end position="239"/>
    </location>
</feature>
<evidence type="ECO:0000256" key="6">
    <source>
        <dbReference type="SAM" id="MobiDB-lite"/>
    </source>
</evidence>
<evidence type="ECO:0000256" key="2">
    <source>
        <dbReference type="ARBA" id="ARBA00009773"/>
    </source>
</evidence>
<reference evidence="8" key="1">
    <citation type="journal article" date="2020" name="mSystems">
        <title>Genome- and Community-Level Interaction Insights into Carbon Utilization and Element Cycling Functions of Hydrothermarchaeota in Hydrothermal Sediment.</title>
        <authorList>
            <person name="Zhou Z."/>
            <person name="Liu Y."/>
            <person name="Xu W."/>
            <person name="Pan J."/>
            <person name="Luo Z.H."/>
            <person name="Li M."/>
        </authorList>
    </citation>
    <scope>NUCLEOTIDE SEQUENCE [LARGE SCALE GENOMIC DNA]</scope>
    <source>
        <strain evidence="8">SpSt-418</strain>
    </source>
</reference>
<feature type="transmembrane region" description="Helical" evidence="7">
    <location>
        <begin position="55"/>
        <end position="80"/>
    </location>
</feature>
<feature type="transmembrane region" description="Helical" evidence="7">
    <location>
        <begin position="25"/>
        <end position="43"/>
    </location>
</feature>
<dbReference type="PANTHER" id="PTHR21716:SF62">
    <property type="entry name" value="TRANSPORT PROTEIN YDBI-RELATED"/>
    <property type="match status" value="1"/>
</dbReference>
<evidence type="ECO:0000256" key="5">
    <source>
        <dbReference type="ARBA" id="ARBA00023136"/>
    </source>
</evidence>
<feature type="region of interest" description="Disordered" evidence="6">
    <location>
        <begin position="349"/>
        <end position="378"/>
    </location>
</feature>
<keyword evidence="5 7" id="KW-0472">Membrane</keyword>
<dbReference type="PANTHER" id="PTHR21716">
    <property type="entry name" value="TRANSMEMBRANE PROTEIN"/>
    <property type="match status" value="1"/>
</dbReference>
<feature type="transmembrane region" description="Helical" evidence="7">
    <location>
        <begin position="138"/>
        <end position="163"/>
    </location>
</feature>
<evidence type="ECO:0000256" key="4">
    <source>
        <dbReference type="ARBA" id="ARBA00022989"/>
    </source>
</evidence>
<comment type="similarity">
    <text evidence="2">Belongs to the autoinducer-2 exporter (AI-2E) (TC 2.A.86) family.</text>
</comment>
<dbReference type="GO" id="GO:0055085">
    <property type="term" value="P:transmembrane transport"/>
    <property type="evidence" value="ECO:0007669"/>
    <property type="project" value="TreeGrafter"/>
</dbReference>
<organism evidence="8">
    <name type="scientific">Oscillatoriales cyanobacterium SpSt-418</name>
    <dbReference type="NCBI Taxonomy" id="2282169"/>
    <lineage>
        <taxon>Bacteria</taxon>
        <taxon>Bacillati</taxon>
        <taxon>Cyanobacteriota</taxon>
        <taxon>Cyanophyceae</taxon>
        <taxon>Oscillatoriophycideae</taxon>
        <taxon>Oscillatoriales</taxon>
    </lineage>
</organism>
<feature type="transmembrane region" description="Helical" evidence="7">
    <location>
        <begin position="195"/>
        <end position="214"/>
    </location>
</feature>
<keyword evidence="3 7" id="KW-0812">Transmembrane</keyword>
<dbReference type="EMBL" id="DSRU01000320">
    <property type="protein sequence ID" value="HFN00346.1"/>
    <property type="molecule type" value="Genomic_DNA"/>
</dbReference>
<evidence type="ECO:0000313" key="8">
    <source>
        <dbReference type="EMBL" id="HFN00346.1"/>
    </source>
</evidence>
<dbReference type="InterPro" id="IPR002549">
    <property type="entry name" value="AI-2E-like"/>
</dbReference>
<evidence type="ECO:0000256" key="1">
    <source>
        <dbReference type="ARBA" id="ARBA00004141"/>
    </source>
</evidence>
<dbReference type="GO" id="GO:0016020">
    <property type="term" value="C:membrane"/>
    <property type="evidence" value="ECO:0007669"/>
    <property type="project" value="UniProtKB-SubCell"/>
</dbReference>
<name>A0A7C3KI01_9CYAN</name>
<feature type="transmembrane region" description="Helical" evidence="7">
    <location>
        <begin position="292"/>
        <end position="320"/>
    </location>
</feature>
<comment type="subcellular location">
    <subcellularLocation>
        <location evidence="1">Membrane</location>
        <topology evidence="1">Multi-pass membrane protein</topology>
    </subcellularLocation>
</comment>
<proteinExistence type="inferred from homology"/>
<evidence type="ECO:0000256" key="7">
    <source>
        <dbReference type="SAM" id="Phobius"/>
    </source>
</evidence>
<evidence type="ECO:0000256" key="3">
    <source>
        <dbReference type="ARBA" id="ARBA00022692"/>
    </source>
</evidence>
<accession>A0A7C3KI01</accession>
<keyword evidence="4 7" id="KW-1133">Transmembrane helix</keyword>
<dbReference type="AlphaFoldDB" id="A0A7C3KI01"/>
<gene>
    <name evidence="8" type="ORF">ENR64_21885</name>
</gene>
<dbReference type="Pfam" id="PF01594">
    <property type="entry name" value="AI-2E_transport"/>
    <property type="match status" value="1"/>
</dbReference>
<feature type="transmembrane region" description="Helical" evidence="7">
    <location>
        <begin position="251"/>
        <end position="272"/>
    </location>
</feature>
<protein>
    <submittedName>
        <fullName evidence="8">AI-2E family transporter</fullName>
    </submittedName>
</protein>
<sequence length="378" mass="41616">MRFGQWVGLLLLIAAAYIVWETRQLLLLVFGAIVLANSLNLLANRLERSGMKRSLAVLTAVSCLFVAIAGFFLLIVPAFATQFQELIVLVPQGINQLNNQFNSMYESIPSTLKQYLPNLSNLGEQLIPFFNRVLGGSFALFSTSFGAGLNVLFIVVLALMMLVNPLAYRQGFIRLFPSFYRRRIDKILLECKHALGNWIVGALISMSVIALFSLIGLSIIGVRASLANAILAGLLNFIPNLGPTISVIPPIAIALLDSPVKAISVLILYIIIQQFESNFLTPYVMAQQVSLLPAVTLVAQVFFATFFGFWGLLLAIPLMVVTQIWFRHVIVEDILDRWTTSPLLSGFSQQESASTEAELPESVANPETHADQPSSEDQ</sequence>
<comment type="caution">
    <text evidence="8">The sequence shown here is derived from an EMBL/GenBank/DDBJ whole genome shotgun (WGS) entry which is preliminary data.</text>
</comment>